<accession>A0ABN8BC09</accession>
<keyword evidence="2" id="KW-1185">Reference proteome</keyword>
<proteinExistence type="predicted"/>
<evidence type="ECO:0000313" key="1">
    <source>
        <dbReference type="EMBL" id="CAH0403922.1"/>
    </source>
</evidence>
<dbReference type="Proteomes" id="UP001153292">
    <property type="component" value="Chromosome 26"/>
</dbReference>
<sequence length="87" mass="9868">MRAFIPASSVVRVGIIRFIPKETSCLGLYQKLSSYSEIISVRRFMKKIDNELVPLTTISVTFVGTRLPQHIYLDKVCRNVQVCSMCA</sequence>
<reference evidence="1" key="1">
    <citation type="submission" date="2021-12" db="EMBL/GenBank/DDBJ databases">
        <authorList>
            <person name="King R."/>
        </authorList>
    </citation>
    <scope>NUCLEOTIDE SEQUENCE</scope>
</reference>
<evidence type="ECO:0000313" key="2">
    <source>
        <dbReference type="Proteomes" id="UP001153292"/>
    </source>
</evidence>
<protein>
    <submittedName>
        <fullName evidence="1">Uncharacterized protein</fullName>
    </submittedName>
</protein>
<organism evidence="1 2">
    <name type="scientific">Chilo suppressalis</name>
    <name type="common">Asiatic rice borer moth</name>
    <dbReference type="NCBI Taxonomy" id="168631"/>
    <lineage>
        <taxon>Eukaryota</taxon>
        <taxon>Metazoa</taxon>
        <taxon>Ecdysozoa</taxon>
        <taxon>Arthropoda</taxon>
        <taxon>Hexapoda</taxon>
        <taxon>Insecta</taxon>
        <taxon>Pterygota</taxon>
        <taxon>Neoptera</taxon>
        <taxon>Endopterygota</taxon>
        <taxon>Lepidoptera</taxon>
        <taxon>Glossata</taxon>
        <taxon>Ditrysia</taxon>
        <taxon>Pyraloidea</taxon>
        <taxon>Crambidae</taxon>
        <taxon>Crambinae</taxon>
        <taxon>Chilo</taxon>
    </lineage>
</organism>
<name>A0ABN8BC09_CHISP</name>
<gene>
    <name evidence="1" type="ORF">CHILSU_LOCUS7215</name>
</gene>
<dbReference type="EMBL" id="OU963919">
    <property type="protein sequence ID" value="CAH0403922.1"/>
    <property type="molecule type" value="Genomic_DNA"/>
</dbReference>